<dbReference type="Gene3D" id="2.60.120.620">
    <property type="entry name" value="q2cbj1_9rhob like domain"/>
    <property type="match status" value="1"/>
</dbReference>
<dbReference type="RefSeq" id="WP_184842464.1">
    <property type="nucleotide sequence ID" value="NZ_BAABFE010000019.1"/>
</dbReference>
<dbReference type="AlphaFoldDB" id="A0AA89TEB7"/>
<evidence type="ECO:0000313" key="1">
    <source>
        <dbReference type="EMBL" id="MBB5809217.1"/>
    </source>
</evidence>
<protein>
    <recommendedName>
        <fullName evidence="3">Prolyl 4-hydroxylase alpha subunit Fe(2+) 2OG dioxygenase domain-containing protein</fullName>
    </recommendedName>
</protein>
<proteinExistence type="predicted"/>
<keyword evidence="2" id="KW-1185">Reference proteome</keyword>
<accession>A0AA89TEB7</accession>
<name>A0AA89TEB7_STRCU</name>
<dbReference type="Proteomes" id="UP000579531">
    <property type="component" value="Unassembled WGS sequence"/>
</dbReference>
<dbReference type="EMBL" id="JACHLX010000001">
    <property type="protein sequence ID" value="MBB5809217.1"/>
    <property type="molecule type" value="Genomic_DNA"/>
</dbReference>
<gene>
    <name evidence="1" type="ORF">HNR72_000245</name>
</gene>
<evidence type="ECO:0008006" key="3">
    <source>
        <dbReference type="Google" id="ProtNLM"/>
    </source>
</evidence>
<organism evidence="1 2">
    <name type="scientific">Streptomyces collinus</name>
    <dbReference type="NCBI Taxonomy" id="42684"/>
    <lineage>
        <taxon>Bacteria</taxon>
        <taxon>Bacillati</taxon>
        <taxon>Actinomycetota</taxon>
        <taxon>Actinomycetes</taxon>
        <taxon>Kitasatosporales</taxon>
        <taxon>Streptomycetaceae</taxon>
        <taxon>Streptomyces</taxon>
    </lineage>
</organism>
<dbReference type="GeneID" id="93836629"/>
<evidence type="ECO:0000313" key="2">
    <source>
        <dbReference type="Proteomes" id="UP000579531"/>
    </source>
</evidence>
<comment type="caution">
    <text evidence="1">The sequence shown here is derived from an EMBL/GenBank/DDBJ whole genome shotgun (WGS) entry which is preliminary data.</text>
</comment>
<reference evidence="1 2" key="1">
    <citation type="submission" date="2020-08" db="EMBL/GenBank/DDBJ databases">
        <title>Sequencing the genomes of 1000 actinobacteria strains.</title>
        <authorList>
            <person name="Klenk H.-P."/>
        </authorList>
    </citation>
    <scope>NUCLEOTIDE SEQUENCE [LARGE SCALE GENOMIC DNA]</scope>
    <source>
        <strain evidence="1 2">DSM 40129</strain>
    </source>
</reference>
<dbReference type="SUPFAM" id="SSF51197">
    <property type="entry name" value="Clavaminate synthase-like"/>
    <property type="match status" value="1"/>
</dbReference>
<sequence length="277" mass="30494">MSTIQNQQLENVASTATPVYTLFESVVTETLDRDILARIGAGTLGAARVPGFFTTEQCDAVTKGLDTCDMGSYDEQLVQPRIAKLGPATYDYYGNVELPPAYWEHTEQSDASRSGLLHGGDPLDEAIRKLEKVWGGRVARATSKGRPMFAGMIREINAGAKMHFDEVVREFPGVVDDTPVCQIAFNCHLSMPSSGGESLVFRRAWKPSDEQHRDGYGYAESIVADEPYARVEAAQGDAIFFDPRNYHLVRPNTSEGRRVTLSFFIGITSSGELSIWS</sequence>